<feature type="transmembrane region" description="Helical" evidence="3">
    <location>
        <begin position="270"/>
        <end position="300"/>
    </location>
</feature>
<dbReference type="SUPFAM" id="SSF51110">
    <property type="entry name" value="alpha-D-mannose-specific plant lectins"/>
    <property type="match status" value="1"/>
</dbReference>
<dbReference type="Pfam" id="PF01453">
    <property type="entry name" value="B_lectin"/>
    <property type="match status" value="1"/>
</dbReference>
<accession>A0A2U1KD96</accession>
<gene>
    <name evidence="6" type="ORF">CTI12_AA616240</name>
</gene>
<evidence type="ECO:0000256" key="2">
    <source>
        <dbReference type="ARBA" id="ARBA00023180"/>
    </source>
</evidence>
<name>A0A2U1KD96_ARTAN</name>
<protein>
    <submittedName>
        <fullName evidence="6">Bulb-type lectin domain-containing protein</fullName>
    </submittedName>
</protein>
<dbReference type="PANTHER" id="PTHR47976">
    <property type="entry name" value="G-TYPE LECTIN S-RECEPTOR-LIKE SERINE/THREONINE-PROTEIN KINASE SD2-5"/>
    <property type="match status" value="1"/>
</dbReference>
<dbReference type="InterPro" id="IPR036426">
    <property type="entry name" value="Bulb-type_lectin_dom_sf"/>
</dbReference>
<evidence type="ECO:0000256" key="4">
    <source>
        <dbReference type="SAM" id="SignalP"/>
    </source>
</evidence>
<dbReference type="Proteomes" id="UP000245207">
    <property type="component" value="Unassembled WGS sequence"/>
</dbReference>
<dbReference type="Gene3D" id="2.90.10.10">
    <property type="entry name" value="Bulb-type lectin domain"/>
    <property type="match status" value="1"/>
</dbReference>
<dbReference type="EMBL" id="PKPP01021687">
    <property type="protein sequence ID" value="PWA34740.1"/>
    <property type="molecule type" value="Genomic_DNA"/>
</dbReference>
<feature type="signal peptide" evidence="4">
    <location>
        <begin position="1"/>
        <end position="20"/>
    </location>
</feature>
<dbReference type="GO" id="GO:0030246">
    <property type="term" value="F:carbohydrate binding"/>
    <property type="evidence" value="ECO:0007669"/>
    <property type="project" value="UniProtKB-KW"/>
</dbReference>
<keyword evidence="2" id="KW-0325">Glycoprotein</keyword>
<dbReference type="PANTHER" id="PTHR47976:SF15">
    <property type="entry name" value="G-TYPE LECTIN S-RECEPTOR-LIKE SERINE_THREONINE-PROTEIN KINASE RLK1"/>
    <property type="match status" value="1"/>
</dbReference>
<dbReference type="STRING" id="35608.A0A2U1KD96"/>
<proteinExistence type="predicted"/>
<evidence type="ECO:0000256" key="1">
    <source>
        <dbReference type="ARBA" id="ARBA00022729"/>
    </source>
</evidence>
<keyword evidence="3" id="KW-0472">Membrane</keyword>
<dbReference type="InterPro" id="IPR001480">
    <property type="entry name" value="Bulb-type_lectin_dom"/>
</dbReference>
<dbReference type="InterPro" id="IPR051343">
    <property type="entry name" value="G-type_lectin_kinases/EP1-like"/>
</dbReference>
<evidence type="ECO:0000313" key="7">
    <source>
        <dbReference type="Proteomes" id="UP000245207"/>
    </source>
</evidence>
<keyword evidence="3" id="KW-0812">Transmembrane</keyword>
<dbReference type="FunFam" id="2.90.10.10:FF:000013">
    <property type="entry name" value="G-type lectin S-receptor-like serine/threonine-protein kinase LECRK1"/>
    <property type="match status" value="1"/>
</dbReference>
<dbReference type="PROSITE" id="PS50927">
    <property type="entry name" value="BULB_LECTIN"/>
    <property type="match status" value="1"/>
</dbReference>
<dbReference type="OrthoDB" id="1930390at2759"/>
<evidence type="ECO:0000313" key="6">
    <source>
        <dbReference type="EMBL" id="PWA34740.1"/>
    </source>
</evidence>
<keyword evidence="3" id="KW-1133">Transmembrane helix</keyword>
<evidence type="ECO:0000256" key="3">
    <source>
        <dbReference type="SAM" id="Phobius"/>
    </source>
</evidence>
<comment type="caution">
    <text evidence="6">The sequence shown here is derived from an EMBL/GenBank/DDBJ whole genome shotgun (WGS) entry which is preliminary data.</text>
</comment>
<keyword evidence="1 4" id="KW-0732">Signal</keyword>
<dbReference type="SMART" id="SM00108">
    <property type="entry name" value="B_lectin"/>
    <property type="match status" value="1"/>
</dbReference>
<feature type="chain" id="PRO_5015736751" evidence="4">
    <location>
        <begin position="21"/>
        <end position="307"/>
    </location>
</feature>
<feature type="domain" description="Bulb-type lectin" evidence="5">
    <location>
        <begin position="27"/>
        <end position="145"/>
    </location>
</feature>
<keyword evidence="6" id="KW-0430">Lectin</keyword>
<keyword evidence="7" id="KW-1185">Reference proteome</keyword>
<evidence type="ECO:0000259" key="5">
    <source>
        <dbReference type="PROSITE" id="PS50927"/>
    </source>
</evidence>
<organism evidence="6 7">
    <name type="scientific">Artemisia annua</name>
    <name type="common">Sweet wormwood</name>
    <dbReference type="NCBI Taxonomy" id="35608"/>
    <lineage>
        <taxon>Eukaryota</taxon>
        <taxon>Viridiplantae</taxon>
        <taxon>Streptophyta</taxon>
        <taxon>Embryophyta</taxon>
        <taxon>Tracheophyta</taxon>
        <taxon>Spermatophyta</taxon>
        <taxon>Magnoliopsida</taxon>
        <taxon>eudicotyledons</taxon>
        <taxon>Gunneridae</taxon>
        <taxon>Pentapetalae</taxon>
        <taxon>asterids</taxon>
        <taxon>campanulids</taxon>
        <taxon>Asterales</taxon>
        <taxon>Asteraceae</taxon>
        <taxon>Asteroideae</taxon>
        <taxon>Anthemideae</taxon>
        <taxon>Artemisiinae</taxon>
        <taxon>Artemisia</taxon>
    </lineage>
</organism>
<sequence length="307" mass="34342">MQRVQYIILPNLLLPFLVIAPQTNVSISIGASLTAIPIGKPWLSSSGEFALGFQQVQGKDNFLLSIWYEKIPEKTIIWYPEGGPALPAGSKVELTNGLGLVLSDPQGRNVWSTGPASDITYGVMNDTGKFVIVGNNSRKIWESFNFPTDTMLPTQCECPRGFSLLDPSDPNGDCKPYFFPSYEEGESKVENFEFVELMDIDWPTSDYVITTTKSALETWGNKCWKKKLPLYYRKVDYSVGVKVFVKFLKGDLPPGSPPRFSGENNNRRSLIIAGSALFGTYVFVNIVLFVEICFGIFLIYKKKHNNT</sequence>
<reference evidence="6 7" key="1">
    <citation type="journal article" date="2018" name="Mol. Plant">
        <title>The genome of Artemisia annua provides insight into the evolution of Asteraceae family and artemisinin biosynthesis.</title>
        <authorList>
            <person name="Shen Q."/>
            <person name="Zhang L."/>
            <person name="Liao Z."/>
            <person name="Wang S."/>
            <person name="Yan T."/>
            <person name="Shi P."/>
            <person name="Liu M."/>
            <person name="Fu X."/>
            <person name="Pan Q."/>
            <person name="Wang Y."/>
            <person name="Lv Z."/>
            <person name="Lu X."/>
            <person name="Zhang F."/>
            <person name="Jiang W."/>
            <person name="Ma Y."/>
            <person name="Chen M."/>
            <person name="Hao X."/>
            <person name="Li L."/>
            <person name="Tang Y."/>
            <person name="Lv G."/>
            <person name="Zhou Y."/>
            <person name="Sun X."/>
            <person name="Brodelius P.E."/>
            <person name="Rose J.K.C."/>
            <person name="Tang K."/>
        </authorList>
    </citation>
    <scope>NUCLEOTIDE SEQUENCE [LARGE SCALE GENOMIC DNA]</scope>
    <source>
        <strain evidence="7">cv. Huhao1</strain>
        <tissue evidence="6">Leaf</tissue>
    </source>
</reference>
<dbReference type="AlphaFoldDB" id="A0A2U1KD96"/>